<comment type="caution">
    <text evidence="2">The sequence shown here is derived from an EMBL/GenBank/DDBJ whole genome shotgun (WGS) entry which is preliminary data.</text>
</comment>
<dbReference type="Proteomes" id="UP000249229">
    <property type="component" value="Unassembled WGS sequence"/>
</dbReference>
<evidence type="ECO:0000313" key="2">
    <source>
        <dbReference type="EMBL" id="PZQ62724.1"/>
    </source>
</evidence>
<protein>
    <submittedName>
        <fullName evidence="2">Uncharacterized protein</fullName>
    </submittedName>
</protein>
<gene>
    <name evidence="2" type="ORF">DI544_00475</name>
</gene>
<dbReference type="EMBL" id="QFQI01000001">
    <property type="protein sequence ID" value="PZQ62724.1"/>
    <property type="molecule type" value="Genomic_DNA"/>
</dbReference>
<organism evidence="2 3">
    <name type="scientific">Sphingomonas taxi</name>
    <dbReference type="NCBI Taxonomy" id="1549858"/>
    <lineage>
        <taxon>Bacteria</taxon>
        <taxon>Pseudomonadati</taxon>
        <taxon>Pseudomonadota</taxon>
        <taxon>Alphaproteobacteria</taxon>
        <taxon>Sphingomonadales</taxon>
        <taxon>Sphingomonadaceae</taxon>
        <taxon>Sphingomonas</taxon>
    </lineage>
</organism>
<dbReference type="AlphaFoldDB" id="A0A2W5PCA9"/>
<evidence type="ECO:0000313" key="3">
    <source>
        <dbReference type="Proteomes" id="UP000249229"/>
    </source>
</evidence>
<feature type="compositionally biased region" description="Low complexity" evidence="1">
    <location>
        <begin position="29"/>
        <end position="38"/>
    </location>
</feature>
<feature type="compositionally biased region" description="Low complexity" evidence="1">
    <location>
        <begin position="50"/>
        <end position="66"/>
    </location>
</feature>
<proteinExistence type="predicted"/>
<accession>A0A2W5PCA9</accession>
<feature type="region of interest" description="Disordered" evidence="1">
    <location>
        <begin position="16"/>
        <end position="82"/>
    </location>
</feature>
<sequence>MRLLMSLGCVLLTACGGGEEPPAAPPTPRATAPAPRTPVMEVTPTAGNEAAWMAPRPAPDAPATAPYDNLLDQPVVKGPPAQ</sequence>
<reference evidence="2 3" key="1">
    <citation type="submission" date="2017-08" db="EMBL/GenBank/DDBJ databases">
        <title>Infants hospitalized years apart are colonized by the same room-sourced microbial strains.</title>
        <authorList>
            <person name="Brooks B."/>
            <person name="Olm M.R."/>
            <person name="Firek B.A."/>
            <person name="Baker R."/>
            <person name="Thomas B.C."/>
            <person name="Morowitz M.J."/>
            <person name="Banfield J.F."/>
        </authorList>
    </citation>
    <scope>NUCLEOTIDE SEQUENCE [LARGE SCALE GENOMIC DNA]</scope>
    <source>
        <strain evidence="2">S2_005_001_R1_22</strain>
    </source>
</reference>
<dbReference type="PROSITE" id="PS51257">
    <property type="entry name" value="PROKAR_LIPOPROTEIN"/>
    <property type="match status" value="1"/>
</dbReference>
<name>A0A2W5PCA9_9SPHN</name>
<evidence type="ECO:0000256" key="1">
    <source>
        <dbReference type="SAM" id="MobiDB-lite"/>
    </source>
</evidence>